<dbReference type="Pfam" id="PF13516">
    <property type="entry name" value="LRR_6"/>
    <property type="match status" value="3"/>
</dbReference>
<dbReference type="SUPFAM" id="SSF52047">
    <property type="entry name" value="RNI-like"/>
    <property type="match status" value="1"/>
</dbReference>
<evidence type="ECO:0000256" key="1">
    <source>
        <dbReference type="ARBA" id="ARBA00022737"/>
    </source>
</evidence>
<evidence type="ECO:0000313" key="4">
    <source>
        <dbReference type="EMBL" id="CAF3934750.1"/>
    </source>
</evidence>
<keyword evidence="1" id="KW-0677">Repeat</keyword>
<dbReference type="Gene3D" id="3.80.10.10">
    <property type="entry name" value="Ribonuclease Inhibitor"/>
    <property type="match status" value="2"/>
</dbReference>
<dbReference type="EMBL" id="CAJOBG010001501">
    <property type="protein sequence ID" value="CAF3934750.1"/>
    <property type="molecule type" value="Genomic_DNA"/>
</dbReference>
<evidence type="ECO:0000313" key="5">
    <source>
        <dbReference type="Proteomes" id="UP000663856"/>
    </source>
</evidence>
<evidence type="ECO:0000313" key="6">
    <source>
        <dbReference type="Proteomes" id="UP000663866"/>
    </source>
</evidence>
<dbReference type="Gene3D" id="3.30.40.10">
    <property type="entry name" value="Zinc/RING finger domain, C3HC4 (zinc finger)"/>
    <property type="match status" value="2"/>
</dbReference>
<dbReference type="SMART" id="SM00368">
    <property type="entry name" value="LRR_RI"/>
    <property type="match status" value="5"/>
</dbReference>
<dbReference type="Proteomes" id="UP000663856">
    <property type="component" value="Unassembled WGS sequence"/>
</dbReference>
<protein>
    <submittedName>
        <fullName evidence="3">Uncharacterized protein</fullName>
    </submittedName>
</protein>
<keyword evidence="6" id="KW-1185">Reference proteome</keyword>
<feature type="coiled-coil region" evidence="2">
    <location>
        <begin position="177"/>
        <end position="239"/>
    </location>
</feature>
<evidence type="ECO:0000256" key="2">
    <source>
        <dbReference type="SAM" id="Coils"/>
    </source>
</evidence>
<sequence>MATAGPSTTINFEYMGKTSIDKDLNCEFCNNPLVGPVSTPRKHTFCRICIENKIKKTGGACAKPKCKNKSMILEDLTPVTERIVLNMLDRLLVKCISCGMTNIQRGSFEKHATKSCPKVAVFCMAADTECPWTGPSEQLKQHILTCVYEQLHPVFCKIMQDNRHLKEKIQHVFEQCLKNHQLHLKELQETNQRLNTNVEQLNEILYHEKNQLKQLQNELKQLKELIMQDKSQISDLQIETQCDKDEIIRVNERCTKHETQINHLTDKINIYLLIIILNLKSISQNAIHVQQLIYKKRELLDRDLEAVVKQALTEKECTRLDIGYNSITSVGALIVADALKQNTTLQELYFHNNRVSDLGVHSLAKVLSSNTSIVKALEFGSNGITDKGAEHLTEMLKTKRSITWLALAGNQIGDRGVQLLANTLAHQTSSLLVLSLHVNKSISDASADTIIDMLQHNRSLKKL</sequence>
<dbReference type="Proteomes" id="UP000663866">
    <property type="component" value="Unassembled WGS sequence"/>
</dbReference>
<organism evidence="3 5">
    <name type="scientific">Rotaria magnacalcarata</name>
    <dbReference type="NCBI Taxonomy" id="392030"/>
    <lineage>
        <taxon>Eukaryota</taxon>
        <taxon>Metazoa</taxon>
        <taxon>Spiralia</taxon>
        <taxon>Gnathifera</taxon>
        <taxon>Rotifera</taxon>
        <taxon>Eurotatoria</taxon>
        <taxon>Bdelloidea</taxon>
        <taxon>Philodinida</taxon>
        <taxon>Philodinidae</taxon>
        <taxon>Rotaria</taxon>
    </lineage>
</organism>
<dbReference type="InterPro" id="IPR001611">
    <property type="entry name" value="Leu-rich_rpt"/>
</dbReference>
<gene>
    <name evidence="4" type="ORF">OVN521_LOCUS11339</name>
    <name evidence="3" type="ORF">WKI299_LOCUS16656</name>
</gene>
<name>A0A816SCV0_9BILA</name>
<dbReference type="PANTHER" id="PTHR24111">
    <property type="entry name" value="LEUCINE-RICH REPEAT-CONTAINING PROTEIN 34"/>
    <property type="match status" value="1"/>
</dbReference>
<evidence type="ECO:0000313" key="3">
    <source>
        <dbReference type="EMBL" id="CAF2083485.1"/>
    </source>
</evidence>
<dbReference type="InterPro" id="IPR032675">
    <property type="entry name" value="LRR_dom_sf"/>
</dbReference>
<reference evidence="3" key="1">
    <citation type="submission" date="2021-02" db="EMBL/GenBank/DDBJ databases">
        <authorList>
            <person name="Nowell W R."/>
        </authorList>
    </citation>
    <scope>NUCLEOTIDE SEQUENCE</scope>
</reference>
<dbReference type="InterPro" id="IPR052201">
    <property type="entry name" value="LRR-containing_regulator"/>
</dbReference>
<comment type="caution">
    <text evidence="3">The sequence shown here is derived from an EMBL/GenBank/DDBJ whole genome shotgun (WGS) entry which is preliminary data.</text>
</comment>
<dbReference type="SUPFAM" id="SSF57850">
    <property type="entry name" value="RING/U-box"/>
    <property type="match status" value="1"/>
</dbReference>
<accession>A0A816SCV0</accession>
<proteinExistence type="predicted"/>
<dbReference type="EMBL" id="CAJNRF010006657">
    <property type="protein sequence ID" value="CAF2083485.1"/>
    <property type="molecule type" value="Genomic_DNA"/>
</dbReference>
<keyword evidence="2" id="KW-0175">Coiled coil</keyword>
<dbReference type="AlphaFoldDB" id="A0A816SCV0"/>
<dbReference type="PANTHER" id="PTHR24111:SF0">
    <property type="entry name" value="LEUCINE-RICH REPEAT-CONTAINING PROTEIN"/>
    <property type="match status" value="1"/>
</dbReference>
<dbReference type="InterPro" id="IPR013083">
    <property type="entry name" value="Znf_RING/FYVE/PHD"/>
</dbReference>